<dbReference type="Gene3D" id="1.20.1530.20">
    <property type="match status" value="1"/>
</dbReference>
<keyword evidence="4" id="KW-0406">Ion transport</keyword>
<dbReference type="InterPro" id="IPR036291">
    <property type="entry name" value="NAD(P)-bd_dom_sf"/>
</dbReference>
<protein>
    <submittedName>
        <fullName evidence="11">TrkA-N Sodium/hydrogen exchanger</fullName>
    </submittedName>
</protein>
<feature type="transmembrane region" description="Helical" evidence="8">
    <location>
        <begin position="117"/>
        <end position="136"/>
    </location>
</feature>
<dbReference type="Pfam" id="PF02080">
    <property type="entry name" value="TrkA_C"/>
    <property type="match status" value="1"/>
</dbReference>
<dbReference type="SUPFAM" id="SSF51735">
    <property type="entry name" value="NAD(P)-binding Rossmann-fold domains"/>
    <property type="match status" value="1"/>
</dbReference>
<dbReference type="InterPro" id="IPR006037">
    <property type="entry name" value="RCK_C"/>
</dbReference>
<evidence type="ECO:0000313" key="12">
    <source>
        <dbReference type="Proteomes" id="UP000034883"/>
    </source>
</evidence>
<dbReference type="GO" id="GO:0008324">
    <property type="term" value="F:monoatomic cation transmembrane transporter activity"/>
    <property type="evidence" value="ECO:0007669"/>
    <property type="project" value="InterPro"/>
</dbReference>
<dbReference type="InterPro" id="IPR038770">
    <property type="entry name" value="Na+/solute_symporter_sf"/>
</dbReference>
<evidence type="ECO:0000256" key="8">
    <source>
        <dbReference type="SAM" id="Phobius"/>
    </source>
</evidence>
<feature type="transmembrane region" description="Helical" evidence="8">
    <location>
        <begin position="56"/>
        <end position="77"/>
    </location>
</feature>
<keyword evidence="5 8" id="KW-0812">Transmembrane</keyword>
<feature type="domain" description="RCK N-terminal" evidence="9">
    <location>
        <begin position="410"/>
        <end position="531"/>
    </location>
</feature>
<dbReference type="GO" id="GO:0016020">
    <property type="term" value="C:membrane"/>
    <property type="evidence" value="ECO:0007669"/>
    <property type="project" value="UniProtKB-SubCell"/>
</dbReference>
<proteinExistence type="inferred from homology"/>
<feature type="transmembrane region" description="Helical" evidence="8">
    <location>
        <begin position="360"/>
        <end position="379"/>
    </location>
</feature>
<dbReference type="Pfam" id="PF02254">
    <property type="entry name" value="TrkA_N"/>
    <property type="match status" value="1"/>
</dbReference>
<dbReference type="Proteomes" id="UP000034883">
    <property type="component" value="Chromosome"/>
</dbReference>
<reference evidence="11 12" key="1">
    <citation type="submission" date="2015-03" db="EMBL/GenBank/DDBJ databases">
        <title>Genome assembly of Sandaracinus amylolyticus DSM 53668.</title>
        <authorList>
            <person name="Sharma G."/>
            <person name="Subramanian S."/>
        </authorList>
    </citation>
    <scope>NUCLEOTIDE SEQUENCE [LARGE SCALE GENOMIC DNA]</scope>
    <source>
        <strain evidence="11 12">DSM 53668</strain>
    </source>
</reference>
<dbReference type="SUPFAM" id="SSF116726">
    <property type="entry name" value="TrkA C-terminal domain-like"/>
    <property type="match status" value="1"/>
</dbReference>
<feature type="transmembrane region" description="Helical" evidence="8">
    <location>
        <begin position="32"/>
        <end position="50"/>
    </location>
</feature>
<dbReference type="PROSITE" id="PS51201">
    <property type="entry name" value="RCK_N"/>
    <property type="match status" value="1"/>
</dbReference>
<dbReference type="PROSITE" id="PS51202">
    <property type="entry name" value="RCK_C"/>
    <property type="match status" value="1"/>
</dbReference>
<keyword evidence="4" id="KW-0630">Potassium</keyword>
<dbReference type="GO" id="GO:0006813">
    <property type="term" value="P:potassium ion transport"/>
    <property type="evidence" value="ECO:0007669"/>
    <property type="project" value="UniProtKB-KW"/>
</dbReference>
<dbReference type="InterPro" id="IPR006153">
    <property type="entry name" value="Cation/H_exchanger_TM"/>
</dbReference>
<dbReference type="InterPro" id="IPR036721">
    <property type="entry name" value="RCK_C_sf"/>
</dbReference>
<feature type="transmembrane region" description="Helical" evidence="8">
    <location>
        <begin position="297"/>
        <end position="320"/>
    </location>
</feature>
<feature type="transmembrane region" description="Helical" evidence="8">
    <location>
        <begin position="86"/>
        <end position="105"/>
    </location>
</feature>
<dbReference type="AlphaFoldDB" id="A0A0F6W4J0"/>
<feature type="transmembrane region" description="Helical" evidence="8">
    <location>
        <begin position="6"/>
        <end position="25"/>
    </location>
</feature>
<dbReference type="RefSeq" id="WP_053234513.1">
    <property type="nucleotide sequence ID" value="NZ_CP011125.1"/>
</dbReference>
<comment type="subcellular location">
    <subcellularLocation>
        <location evidence="1">Membrane</location>
        <topology evidence="1">Multi-pass membrane protein</topology>
    </subcellularLocation>
</comment>
<keyword evidence="3" id="KW-0813">Transport</keyword>
<organism evidence="11 12">
    <name type="scientific">Sandaracinus amylolyticus</name>
    <dbReference type="NCBI Taxonomy" id="927083"/>
    <lineage>
        <taxon>Bacteria</taxon>
        <taxon>Pseudomonadati</taxon>
        <taxon>Myxococcota</taxon>
        <taxon>Polyangia</taxon>
        <taxon>Polyangiales</taxon>
        <taxon>Sandaracinaceae</taxon>
        <taxon>Sandaracinus</taxon>
    </lineage>
</organism>
<dbReference type="Pfam" id="PF00999">
    <property type="entry name" value="Na_H_Exchanger"/>
    <property type="match status" value="1"/>
</dbReference>
<dbReference type="OrthoDB" id="9781411at2"/>
<gene>
    <name evidence="11" type="ORF">DB32_004379</name>
</gene>
<feature type="transmembrane region" description="Helical" evidence="8">
    <location>
        <begin position="219"/>
        <end position="252"/>
    </location>
</feature>
<name>A0A0F6W4J0_9BACT</name>
<keyword evidence="6 8" id="KW-1133">Transmembrane helix</keyword>
<evidence type="ECO:0000256" key="7">
    <source>
        <dbReference type="ARBA" id="ARBA00023136"/>
    </source>
</evidence>
<keyword evidence="7 8" id="KW-0472">Membrane</keyword>
<evidence type="ECO:0000256" key="3">
    <source>
        <dbReference type="ARBA" id="ARBA00022448"/>
    </source>
</evidence>
<keyword evidence="12" id="KW-1185">Reference proteome</keyword>
<dbReference type="STRING" id="927083.DB32_004379"/>
<keyword evidence="4" id="KW-0633">Potassium transport</keyword>
<dbReference type="PANTHER" id="PTHR42751">
    <property type="entry name" value="SODIUM/HYDROGEN EXCHANGER FAMILY/TRKA DOMAIN PROTEIN"/>
    <property type="match status" value="1"/>
</dbReference>
<dbReference type="GO" id="GO:0015297">
    <property type="term" value="F:antiporter activity"/>
    <property type="evidence" value="ECO:0007669"/>
    <property type="project" value="InterPro"/>
</dbReference>
<evidence type="ECO:0000313" key="11">
    <source>
        <dbReference type="EMBL" id="AKF07230.1"/>
    </source>
</evidence>
<dbReference type="EMBL" id="CP011125">
    <property type="protein sequence ID" value="AKF07230.1"/>
    <property type="molecule type" value="Genomic_DNA"/>
</dbReference>
<feature type="transmembrane region" description="Helical" evidence="8">
    <location>
        <begin position="148"/>
        <end position="171"/>
    </location>
</feature>
<evidence type="ECO:0000256" key="6">
    <source>
        <dbReference type="ARBA" id="ARBA00022989"/>
    </source>
</evidence>
<evidence type="ECO:0000256" key="4">
    <source>
        <dbReference type="ARBA" id="ARBA00022538"/>
    </source>
</evidence>
<evidence type="ECO:0000259" key="9">
    <source>
        <dbReference type="PROSITE" id="PS51201"/>
    </source>
</evidence>
<dbReference type="InterPro" id="IPR003148">
    <property type="entry name" value="RCK_N"/>
</dbReference>
<feature type="transmembrane region" description="Helical" evidence="8">
    <location>
        <begin position="272"/>
        <end position="290"/>
    </location>
</feature>
<evidence type="ECO:0000256" key="5">
    <source>
        <dbReference type="ARBA" id="ARBA00022692"/>
    </source>
</evidence>
<evidence type="ECO:0000256" key="1">
    <source>
        <dbReference type="ARBA" id="ARBA00004141"/>
    </source>
</evidence>
<comment type="similarity">
    <text evidence="2">Belongs to the monovalent cation:proton antiporter 2 (CPA2) transporter (TC 2.A.37) family.</text>
</comment>
<dbReference type="KEGG" id="samy:DB32_004379"/>
<feature type="domain" description="RCK C-terminal" evidence="10">
    <location>
        <begin position="572"/>
        <end position="658"/>
    </location>
</feature>
<dbReference type="GO" id="GO:1902600">
    <property type="term" value="P:proton transmembrane transport"/>
    <property type="evidence" value="ECO:0007669"/>
    <property type="project" value="InterPro"/>
</dbReference>
<dbReference type="Gene3D" id="3.40.50.720">
    <property type="entry name" value="NAD(P)-binding Rossmann-like Domain"/>
    <property type="match status" value="1"/>
</dbReference>
<evidence type="ECO:0000259" key="10">
    <source>
        <dbReference type="PROSITE" id="PS51202"/>
    </source>
</evidence>
<dbReference type="Gene3D" id="3.30.70.1450">
    <property type="entry name" value="Regulator of K+ conductance, C-terminal domain"/>
    <property type="match status" value="1"/>
</dbReference>
<feature type="transmembrane region" description="Helical" evidence="8">
    <location>
        <begin position="183"/>
        <end position="207"/>
    </location>
</feature>
<dbReference type="PANTHER" id="PTHR42751:SF1">
    <property type="entry name" value="CATION_PROTON ANTIPORTER YBAL-RELATED"/>
    <property type="match status" value="1"/>
</dbReference>
<feature type="transmembrane region" description="Helical" evidence="8">
    <location>
        <begin position="326"/>
        <end position="348"/>
    </location>
</feature>
<evidence type="ECO:0000256" key="2">
    <source>
        <dbReference type="ARBA" id="ARBA00005551"/>
    </source>
</evidence>
<accession>A0A0F6W4J0</accession>
<sequence length="668" mass="70578">MHELPLLTTTGVALLTALFGGLVARRIGLPPIVGYMLAGIAIAPRTPGFVGDTETMAQLAELGVVLLMFGVGAHFSFRDLWRVRSVAVPGAIVQMLASTALAYGIVRAWGWSPGSSILLGIAVSIASTVVLLRALMERGLLDTAHGRVAVGWLVFEDLATVVILVMLPAIFGHRDVGLEDLAWAVGRAIAFVVLMVTIGGRLVSAVLRAVARTRSHELFVLAALTLALGTALASAHFFGVSLALGAFVAGVIVGESRFGHQVSADLVPFRDAFAVLFFVSIGMLVEPAYLAAHALEVVALTAIVVLGKLAIAGAIVLALGGPLRTALVVGAGLAQIGEFSFIVGQAGVRLGILEGEQYSLILAVAIVSITLNPLVFRVVEKLEGALAGTRLARARPRAPRDVPPETTTLDGHVVIVGYGRVGAHVVDVLDTLRIPMLVVENDTERFDAITKRGCAVTLFGDASSPELLERCGLEHARAVVVALSNDATTELVVTRAREAASSLNILARASSREHAESVVALGASESVDPQLEGGLELVRRLLVSLHVPLEVAQRQADALRIREQRHSSERARVLEQLLRGAPGLEVAWVRVQPESEVVGRSLAETQLRTRTGVSAVAIARDEDVLPNPSPTTRLRADDSIAVIGAREQIDAAIRWLTELRPPVGTSET</sequence>